<evidence type="ECO:0000256" key="5">
    <source>
        <dbReference type="ARBA" id="ARBA00022797"/>
    </source>
</evidence>
<dbReference type="AlphaFoldDB" id="A0A5E7VT39"/>
<evidence type="ECO:0000256" key="1">
    <source>
        <dbReference type="ARBA" id="ARBA00001954"/>
    </source>
</evidence>
<gene>
    <name evidence="11" type="ORF">PS928_06330</name>
</gene>
<sequence length="198" mass="22559">MTALQSTNLDVGTQRIELFKMAHLVYRCADRKSMVEWYRKLFQADLVFEDDILTFITYDDEHHRMAFFNMPDLPGKTDDMVGVHHIAYSYHRIGELLATYERLKALDILPVWTINHGPTTSVYYRDPEGNDIELQVDNFVDAADAAAFFHTETFANNPIGTEFNADELVAMWRAGASDQQLCALGTVTTGVNLGPQYR</sequence>
<evidence type="ECO:0000256" key="2">
    <source>
        <dbReference type="ARBA" id="ARBA00008784"/>
    </source>
</evidence>
<dbReference type="InterPro" id="IPR037523">
    <property type="entry name" value="VOC_core"/>
</dbReference>
<dbReference type="InterPro" id="IPR000486">
    <property type="entry name" value="Xdiol_ring_cleave_dOase_1/2"/>
</dbReference>
<keyword evidence="3" id="KW-0479">Metal-binding</keyword>
<keyword evidence="8 9" id="KW-0408">Iron</keyword>
<dbReference type="PROSITE" id="PS51819">
    <property type="entry name" value="VOC"/>
    <property type="match status" value="1"/>
</dbReference>
<dbReference type="RefSeq" id="WP_150788193.1">
    <property type="nucleotide sequence ID" value="NZ_CABVJF010000039.1"/>
</dbReference>
<evidence type="ECO:0000259" key="10">
    <source>
        <dbReference type="PROSITE" id="PS51819"/>
    </source>
</evidence>
<evidence type="ECO:0000313" key="11">
    <source>
        <dbReference type="EMBL" id="VVQ26039.1"/>
    </source>
</evidence>
<keyword evidence="4" id="KW-0677">Repeat</keyword>
<reference evidence="11 12" key="1">
    <citation type="submission" date="2019-09" db="EMBL/GenBank/DDBJ databases">
        <authorList>
            <person name="Chandra G."/>
            <person name="Truman W A."/>
        </authorList>
    </citation>
    <scope>NUCLEOTIDE SEQUENCE [LARGE SCALE GENOMIC DNA]</scope>
    <source>
        <strain evidence="11">PS928</strain>
    </source>
</reference>
<dbReference type="InterPro" id="IPR029068">
    <property type="entry name" value="Glyas_Bleomycin-R_OHBP_Dase"/>
</dbReference>
<dbReference type="GO" id="GO:0008198">
    <property type="term" value="F:ferrous iron binding"/>
    <property type="evidence" value="ECO:0007669"/>
    <property type="project" value="InterPro"/>
</dbReference>
<dbReference type="Gene3D" id="3.10.180.10">
    <property type="entry name" value="2,3-Dihydroxybiphenyl 1,2-Dioxygenase, domain 1"/>
    <property type="match status" value="1"/>
</dbReference>
<organism evidence="11 12">
    <name type="scientific">Pseudomonas fluorescens</name>
    <dbReference type="NCBI Taxonomy" id="294"/>
    <lineage>
        <taxon>Bacteria</taxon>
        <taxon>Pseudomonadati</taxon>
        <taxon>Pseudomonadota</taxon>
        <taxon>Gammaproteobacteria</taxon>
        <taxon>Pseudomonadales</taxon>
        <taxon>Pseudomonadaceae</taxon>
        <taxon>Pseudomonas</taxon>
    </lineage>
</organism>
<protein>
    <recommendedName>
        <fullName evidence="10">VOC domain-containing protein</fullName>
    </recommendedName>
</protein>
<keyword evidence="5 9" id="KW-0058">Aromatic hydrocarbons catabolism</keyword>
<evidence type="ECO:0000313" key="12">
    <source>
        <dbReference type="Proteomes" id="UP000381378"/>
    </source>
</evidence>
<comment type="cofactor">
    <cofactor evidence="1 9">
        <name>Fe(2+)</name>
        <dbReference type="ChEBI" id="CHEBI:29033"/>
    </cofactor>
</comment>
<evidence type="ECO:0000256" key="8">
    <source>
        <dbReference type="ARBA" id="ARBA00023004"/>
    </source>
</evidence>
<feature type="domain" description="VOC" evidence="10">
    <location>
        <begin position="20"/>
        <end position="137"/>
    </location>
</feature>
<dbReference type="InterPro" id="IPR004360">
    <property type="entry name" value="Glyas_Fos-R_dOase_dom"/>
</dbReference>
<dbReference type="OrthoDB" id="9795618at2"/>
<evidence type="ECO:0000256" key="9">
    <source>
        <dbReference type="RuleBase" id="RU000683"/>
    </source>
</evidence>
<dbReference type="Proteomes" id="UP000381378">
    <property type="component" value="Unassembled WGS sequence"/>
</dbReference>
<dbReference type="GO" id="GO:0051213">
    <property type="term" value="F:dioxygenase activity"/>
    <property type="evidence" value="ECO:0007669"/>
    <property type="project" value="UniProtKB-KW"/>
</dbReference>
<name>A0A5E7VT39_PSEFL</name>
<dbReference type="Pfam" id="PF00903">
    <property type="entry name" value="Glyoxalase"/>
    <property type="match status" value="1"/>
</dbReference>
<comment type="similarity">
    <text evidence="2 9">Belongs to the extradiol ring-cleavage dioxygenase family.</text>
</comment>
<keyword evidence="6 9" id="KW-0223">Dioxygenase</keyword>
<keyword evidence="7 9" id="KW-0560">Oxidoreductase</keyword>
<accession>A0A5E7VT39</accession>
<dbReference type="SUPFAM" id="SSF54593">
    <property type="entry name" value="Glyoxalase/Bleomycin resistance protein/Dihydroxybiphenyl dioxygenase"/>
    <property type="match status" value="1"/>
</dbReference>
<dbReference type="PROSITE" id="PS00082">
    <property type="entry name" value="EXTRADIOL_DIOXYGENAS"/>
    <property type="match status" value="1"/>
</dbReference>
<evidence type="ECO:0000256" key="4">
    <source>
        <dbReference type="ARBA" id="ARBA00022737"/>
    </source>
</evidence>
<evidence type="ECO:0000256" key="7">
    <source>
        <dbReference type="ARBA" id="ARBA00023002"/>
    </source>
</evidence>
<dbReference type="EMBL" id="CABVJF010000039">
    <property type="protein sequence ID" value="VVQ26039.1"/>
    <property type="molecule type" value="Genomic_DNA"/>
</dbReference>
<evidence type="ECO:0000256" key="6">
    <source>
        <dbReference type="ARBA" id="ARBA00022964"/>
    </source>
</evidence>
<evidence type="ECO:0000256" key="3">
    <source>
        <dbReference type="ARBA" id="ARBA00022723"/>
    </source>
</evidence>
<proteinExistence type="inferred from homology"/>